<organism evidence="6 7">
    <name type="scientific">Geodia barretti</name>
    <name type="common">Barrett's horny sponge</name>
    <dbReference type="NCBI Taxonomy" id="519541"/>
    <lineage>
        <taxon>Eukaryota</taxon>
        <taxon>Metazoa</taxon>
        <taxon>Porifera</taxon>
        <taxon>Demospongiae</taxon>
        <taxon>Heteroscleromorpha</taxon>
        <taxon>Tetractinellida</taxon>
        <taxon>Astrophorina</taxon>
        <taxon>Geodiidae</taxon>
        <taxon>Geodia</taxon>
    </lineage>
</organism>
<dbReference type="InterPro" id="IPR045076">
    <property type="entry name" value="MutS"/>
</dbReference>
<dbReference type="Gene3D" id="3.40.50.300">
    <property type="entry name" value="P-loop containing nucleotide triphosphate hydrolases"/>
    <property type="match status" value="2"/>
</dbReference>
<dbReference type="Gene3D" id="1.10.1420.10">
    <property type="match status" value="2"/>
</dbReference>
<dbReference type="GO" id="GO:0006298">
    <property type="term" value="P:mismatch repair"/>
    <property type="evidence" value="ECO:0007669"/>
    <property type="project" value="InterPro"/>
</dbReference>
<dbReference type="SUPFAM" id="SSF52540">
    <property type="entry name" value="P-loop containing nucleoside triphosphate hydrolases"/>
    <property type="match status" value="1"/>
</dbReference>
<dbReference type="InterPro" id="IPR027417">
    <property type="entry name" value="P-loop_NTPase"/>
</dbReference>
<keyword evidence="4" id="KW-0238">DNA-binding</keyword>
<dbReference type="Proteomes" id="UP001174909">
    <property type="component" value="Unassembled WGS sequence"/>
</dbReference>
<evidence type="ECO:0000259" key="5">
    <source>
        <dbReference type="SMART" id="SM00534"/>
    </source>
</evidence>
<dbReference type="EMBL" id="CASHTH010004317">
    <property type="protein sequence ID" value="CAI8056061.1"/>
    <property type="molecule type" value="Genomic_DNA"/>
</dbReference>
<dbReference type="SUPFAM" id="SSF48334">
    <property type="entry name" value="DNA repair protein MutS, domain III"/>
    <property type="match status" value="1"/>
</dbReference>
<dbReference type="Pfam" id="PF00488">
    <property type="entry name" value="MutS_V"/>
    <property type="match status" value="1"/>
</dbReference>
<sequence>MKISKNRNTINFSTADLLRLNDRAQEATKEIYVMTNVVVNELIKDLRSNIGCLYKLAECVSMLDMLHSFAKSCTLSSYVRPEFTDTLAVKQSRHPILDIISFNLVPNNIFASRESNFILITGPNMMRELSYVLQNVSSNCLVIVDELGRGTSNEEGFGICHAVCEHLLTTKVSLLCSYLSVFKSLSSLYACQQRGYAIVQKALRDCMSDGSTPRQREA</sequence>
<dbReference type="SMART" id="SM00534">
    <property type="entry name" value="MUTSac"/>
    <property type="match status" value="1"/>
</dbReference>
<evidence type="ECO:0000313" key="7">
    <source>
        <dbReference type="Proteomes" id="UP001174909"/>
    </source>
</evidence>
<dbReference type="PANTHER" id="PTHR11361:SF21">
    <property type="entry name" value="MUTS PROTEIN HOMOLOG 4"/>
    <property type="match status" value="1"/>
</dbReference>
<feature type="domain" description="DNA mismatch repair proteins mutS family" evidence="5">
    <location>
        <begin position="115"/>
        <end position="204"/>
    </location>
</feature>
<evidence type="ECO:0000313" key="6">
    <source>
        <dbReference type="EMBL" id="CAI8056061.1"/>
    </source>
</evidence>
<dbReference type="GO" id="GO:0007131">
    <property type="term" value="P:reciprocal meiotic recombination"/>
    <property type="evidence" value="ECO:0007669"/>
    <property type="project" value="TreeGrafter"/>
</dbReference>
<proteinExistence type="inferred from homology"/>
<dbReference type="GO" id="GO:0005634">
    <property type="term" value="C:nucleus"/>
    <property type="evidence" value="ECO:0007669"/>
    <property type="project" value="TreeGrafter"/>
</dbReference>
<keyword evidence="2" id="KW-0547">Nucleotide-binding</keyword>
<dbReference type="AlphaFoldDB" id="A0AA35TZV5"/>
<evidence type="ECO:0000256" key="1">
    <source>
        <dbReference type="ARBA" id="ARBA00006271"/>
    </source>
</evidence>
<keyword evidence="3" id="KW-0067">ATP-binding</keyword>
<comment type="caution">
    <text evidence="6">The sequence shown here is derived from an EMBL/GenBank/DDBJ whole genome shotgun (WGS) entry which is preliminary data.</text>
</comment>
<keyword evidence="7" id="KW-1185">Reference proteome</keyword>
<comment type="similarity">
    <text evidence="1">Belongs to the DNA mismatch repair MutS family.</text>
</comment>
<dbReference type="GO" id="GO:0140664">
    <property type="term" value="F:ATP-dependent DNA damage sensor activity"/>
    <property type="evidence" value="ECO:0007669"/>
    <property type="project" value="InterPro"/>
</dbReference>
<reference evidence="6" key="1">
    <citation type="submission" date="2023-03" db="EMBL/GenBank/DDBJ databases">
        <authorList>
            <person name="Steffen K."/>
            <person name="Cardenas P."/>
        </authorList>
    </citation>
    <scope>NUCLEOTIDE SEQUENCE</scope>
</reference>
<dbReference type="InterPro" id="IPR036187">
    <property type="entry name" value="DNA_mismatch_repair_MutS_sf"/>
</dbReference>
<gene>
    <name evidence="6" type="ORF">GBAR_LOCUS30537</name>
</gene>
<dbReference type="GO" id="GO:0005524">
    <property type="term" value="F:ATP binding"/>
    <property type="evidence" value="ECO:0007669"/>
    <property type="project" value="UniProtKB-KW"/>
</dbReference>
<name>A0AA35TZV5_GEOBA</name>
<evidence type="ECO:0000256" key="4">
    <source>
        <dbReference type="ARBA" id="ARBA00023125"/>
    </source>
</evidence>
<evidence type="ECO:0000256" key="3">
    <source>
        <dbReference type="ARBA" id="ARBA00022840"/>
    </source>
</evidence>
<protein>
    <submittedName>
        <fullName evidence="6">MutS protein homolog 4</fullName>
    </submittedName>
</protein>
<dbReference type="PANTHER" id="PTHR11361">
    <property type="entry name" value="DNA MISMATCH REPAIR PROTEIN MUTS FAMILY MEMBER"/>
    <property type="match status" value="1"/>
</dbReference>
<evidence type="ECO:0000256" key="2">
    <source>
        <dbReference type="ARBA" id="ARBA00022741"/>
    </source>
</evidence>
<dbReference type="GO" id="GO:0030983">
    <property type="term" value="F:mismatched DNA binding"/>
    <property type="evidence" value="ECO:0007669"/>
    <property type="project" value="InterPro"/>
</dbReference>
<accession>A0AA35TZV5</accession>
<dbReference type="InterPro" id="IPR000432">
    <property type="entry name" value="DNA_mismatch_repair_MutS_C"/>
</dbReference>